<dbReference type="EMBL" id="CP043617">
    <property type="protein sequence ID" value="QFR49747.1"/>
    <property type="molecule type" value="Genomic_DNA"/>
</dbReference>
<dbReference type="RefSeq" id="WP_152307694.1">
    <property type="nucleotide sequence ID" value="NZ_CP043617.1"/>
</dbReference>
<keyword evidence="13" id="KW-1185">Reference proteome</keyword>
<dbReference type="GO" id="GO:0030145">
    <property type="term" value="F:manganese ion binding"/>
    <property type="evidence" value="ECO:0007669"/>
    <property type="project" value="InterPro"/>
</dbReference>
<comment type="cofactor">
    <cofactor evidence="2">
        <name>Mn(2+)</name>
        <dbReference type="ChEBI" id="CHEBI:29035"/>
    </cofactor>
</comment>
<dbReference type="PANTHER" id="PTHR43226:SF4">
    <property type="entry name" value="XAA-PRO AMINOPEPTIDASE 3"/>
    <property type="match status" value="1"/>
</dbReference>
<comment type="catalytic activity">
    <reaction evidence="1">
        <text>Release of any N-terminal amino acid, including proline, that is linked to proline, even from a dipeptide or tripeptide.</text>
        <dbReference type="EC" id="3.4.11.9"/>
    </reaction>
</comment>
<dbReference type="Gene3D" id="3.40.350.10">
    <property type="entry name" value="Creatinase/prolidase N-terminal domain"/>
    <property type="match status" value="1"/>
</dbReference>
<evidence type="ECO:0000256" key="8">
    <source>
        <dbReference type="ARBA" id="ARBA00069363"/>
    </source>
</evidence>
<dbReference type="Pfam" id="PF05195">
    <property type="entry name" value="AMP_N"/>
    <property type="match status" value="1"/>
</dbReference>
<dbReference type="GO" id="GO:0006508">
    <property type="term" value="P:proteolysis"/>
    <property type="evidence" value="ECO:0007669"/>
    <property type="project" value="TreeGrafter"/>
</dbReference>
<dbReference type="CDD" id="cd01087">
    <property type="entry name" value="Prolidase"/>
    <property type="match status" value="1"/>
</dbReference>
<evidence type="ECO:0000256" key="2">
    <source>
        <dbReference type="ARBA" id="ARBA00001936"/>
    </source>
</evidence>
<protein>
    <recommendedName>
        <fullName evidence="8">Xaa-Pro aminopeptidase</fullName>
        <ecNumber evidence="4">3.4.11.9</ecNumber>
    </recommendedName>
    <alternativeName>
        <fullName evidence="9">Aminopeptidase P II</fullName>
    </alternativeName>
    <alternativeName>
        <fullName evidence="10">X-Pro aminopeptidase</fullName>
    </alternativeName>
</protein>
<evidence type="ECO:0000313" key="12">
    <source>
        <dbReference type="EMBL" id="QFR49747.1"/>
    </source>
</evidence>
<evidence type="ECO:0000313" key="13">
    <source>
        <dbReference type="Proteomes" id="UP000326944"/>
    </source>
</evidence>
<evidence type="ECO:0000256" key="5">
    <source>
        <dbReference type="ARBA" id="ARBA00022723"/>
    </source>
</evidence>
<dbReference type="SUPFAM" id="SSF53092">
    <property type="entry name" value="Creatinase/prolidase N-terminal domain"/>
    <property type="match status" value="1"/>
</dbReference>
<evidence type="ECO:0000256" key="10">
    <source>
        <dbReference type="ARBA" id="ARBA00081411"/>
    </source>
</evidence>
<dbReference type="AlphaFoldDB" id="A0A5P8P2B4"/>
<organism evidence="12 13">
    <name type="scientific">Sulfurimonas lithotrophica</name>
    <dbReference type="NCBI Taxonomy" id="2590022"/>
    <lineage>
        <taxon>Bacteria</taxon>
        <taxon>Pseudomonadati</taxon>
        <taxon>Campylobacterota</taxon>
        <taxon>Epsilonproteobacteria</taxon>
        <taxon>Campylobacterales</taxon>
        <taxon>Sulfurimonadaceae</taxon>
        <taxon>Sulfurimonas</taxon>
    </lineage>
</organism>
<proteinExistence type="inferred from homology"/>
<evidence type="ECO:0000256" key="1">
    <source>
        <dbReference type="ARBA" id="ARBA00001424"/>
    </source>
</evidence>
<dbReference type="EC" id="3.4.11.9" evidence="4"/>
<accession>A0A5P8P2B4</accession>
<keyword evidence="7" id="KW-0464">Manganese</keyword>
<dbReference type="OrthoDB" id="9806388at2"/>
<keyword evidence="6" id="KW-0378">Hydrolase</keyword>
<evidence type="ECO:0000256" key="7">
    <source>
        <dbReference type="ARBA" id="ARBA00023211"/>
    </source>
</evidence>
<dbReference type="Gene3D" id="3.90.230.10">
    <property type="entry name" value="Creatinase/methionine aminopeptidase superfamily"/>
    <property type="match status" value="1"/>
</dbReference>
<dbReference type="PANTHER" id="PTHR43226">
    <property type="entry name" value="XAA-PRO AMINOPEPTIDASE 3"/>
    <property type="match status" value="1"/>
</dbReference>
<dbReference type="Proteomes" id="UP000326944">
    <property type="component" value="Chromosome"/>
</dbReference>
<evidence type="ECO:0000256" key="3">
    <source>
        <dbReference type="ARBA" id="ARBA00008766"/>
    </source>
</evidence>
<dbReference type="InterPro" id="IPR052433">
    <property type="entry name" value="X-Pro_dipept-like"/>
</dbReference>
<dbReference type="FunFam" id="3.90.230.10:FF:000002">
    <property type="entry name" value="Xaa-Pro aminopeptidase 3"/>
    <property type="match status" value="1"/>
</dbReference>
<dbReference type="InterPro" id="IPR000994">
    <property type="entry name" value="Pept_M24"/>
</dbReference>
<evidence type="ECO:0000256" key="9">
    <source>
        <dbReference type="ARBA" id="ARBA00075356"/>
    </source>
</evidence>
<dbReference type="SMART" id="SM01011">
    <property type="entry name" value="AMP_N"/>
    <property type="match status" value="1"/>
</dbReference>
<reference evidence="12 13" key="1">
    <citation type="submission" date="2019-09" db="EMBL/GenBank/DDBJ databases">
        <title>Sulfurimonas gotlandica sp. nov., a chemoautotrophic and psychrotolerant epsilonproteobacterium isolated from a pelagic redoxcline, and an emended description of the genus Sulfurimonas.</title>
        <authorList>
            <person name="Wang S."/>
            <person name="Jiang L."/>
            <person name="Shao S."/>
        </authorList>
    </citation>
    <scope>NUCLEOTIDE SEQUENCE [LARGE SCALE GENOMIC DNA]</scope>
    <source>
        <strain evidence="12 13">GYSZ_1</strain>
    </source>
</reference>
<dbReference type="InterPro" id="IPR036005">
    <property type="entry name" value="Creatinase/aminopeptidase-like"/>
</dbReference>
<keyword evidence="5" id="KW-0479">Metal-binding</keyword>
<dbReference type="SUPFAM" id="SSF55920">
    <property type="entry name" value="Creatinase/aminopeptidase"/>
    <property type="match status" value="1"/>
</dbReference>
<evidence type="ECO:0000259" key="11">
    <source>
        <dbReference type="SMART" id="SM01011"/>
    </source>
</evidence>
<dbReference type="InterPro" id="IPR029149">
    <property type="entry name" value="Creatin/AminoP/Spt16_N"/>
</dbReference>
<evidence type="ECO:0000256" key="6">
    <source>
        <dbReference type="ARBA" id="ARBA00022801"/>
    </source>
</evidence>
<sequence length="426" mass="49240">MIKEEEYKRRRDYLASKMSKNSVGVLFSSSYKTRSNDTEYPFRQDSNFYYMSGFKEDNSILVLIKKNKKYKSVLFVNKKDKTQELWNGKRLGKEEAKKKFLVDEVYTKDEFEKKFKIFLEGKNSLYFDFKLDYSKVKILKRYAKSLSVHKNIAKVIEKMRLIKSDAEIKLIKKAIEITKEAHTKVMKLNKSEKKEYHLQADIEYIFKSRGAYSDAYTSIVAGGNNANTLHYIDNNQYLKDGDLILLDAGCEYEYYASDITRTIPVNGKYTDEQKKVYNLVLKAQKEVFEAISPGVTRTKLQEVAVKSITKALIELGVLKGDVKKLIKNEKYKPYYPHGIGHWMGLDVHDSCPYKDEKGKEIVLAKGMVLTIEPGIYLDADDKNVPKKYRGIGIRIEDDILITENGYENLSFGIAKTIEDIESLKGK</sequence>
<dbReference type="Pfam" id="PF00557">
    <property type="entry name" value="Peptidase_M24"/>
    <property type="match status" value="1"/>
</dbReference>
<dbReference type="KEGG" id="sulg:FJR48_08380"/>
<name>A0A5P8P2B4_9BACT</name>
<comment type="similarity">
    <text evidence="3">Belongs to the peptidase M24B family.</text>
</comment>
<feature type="domain" description="Aminopeptidase P N-terminal" evidence="11">
    <location>
        <begin position="2"/>
        <end position="132"/>
    </location>
</feature>
<dbReference type="InterPro" id="IPR007865">
    <property type="entry name" value="Aminopep_P_N"/>
</dbReference>
<gene>
    <name evidence="12" type="ORF">FJR48_08380</name>
</gene>
<dbReference type="GO" id="GO:0070006">
    <property type="term" value="F:metalloaminopeptidase activity"/>
    <property type="evidence" value="ECO:0007669"/>
    <property type="project" value="InterPro"/>
</dbReference>
<evidence type="ECO:0000256" key="4">
    <source>
        <dbReference type="ARBA" id="ARBA00012574"/>
    </source>
</evidence>